<gene>
    <name evidence="2" type="ORF">SAMN05421641_10778</name>
</gene>
<dbReference type="Pfam" id="PF16083">
    <property type="entry name" value="Phage_holin_3_3"/>
    <property type="match status" value="1"/>
</dbReference>
<reference evidence="2 3" key="1">
    <citation type="submission" date="2017-01" db="EMBL/GenBank/DDBJ databases">
        <authorList>
            <person name="Varghese N."/>
            <person name="Submissions S."/>
        </authorList>
    </citation>
    <scope>NUCLEOTIDE SEQUENCE [LARGE SCALE GENOMIC DNA]</scope>
    <source>
        <strain evidence="2 3">ATCC 700171</strain>
    </source>
</reference>
<feature type="transmembrane region" description="Helical" evidence="1">
    <location>
        <begin position="77"/>
        <end position="98"/>
    </location>
</feature>
<proteinExistence type="predicted"/>
<keyword evidence="1" id="KW-0472">Membrane</keyword>
<keyword evidence="1" id="KW-0812">Transmembrane</keyword>
<feature type="transmembrane region" description="Helical" evidence="1">
    <location>
        <begin position="46"/>
        <end position="65"/>
    </location>
</feature>
<keyword evidence="1" id="KW-1133">Transmembrane helix</keyword>
<sequence>MDTPPEPGLIEAMQKLIGGAGTAMVAAVVGRLMWHAGEVRARRRPAFGLFMIWELPMAIGMALIGDGAGEYLELTDPQTVALIAVLSYLGPRGICAALERWWVNRKAL</sequence>
<dbReference type="RefSeq" id="WP_149765249.1">
    <property type="nucleotide sequence ID" value="NZ_FTMK01000007.1"/>
</dbReference>
<accession>A0A1N6SEJ0</accession>
<dbReference type="AlphaFoldDB" id="A0A1N6SEJ0"/>
<evidence type="ECO:0000256" key="1">
    <source>
        <dbReference type="SAM" id="Phobius"/>
    </source>
</evidence>
<dbReference type="Proteomes" id="UP000323956">
    <property type="component" value="Unassembled WGS sequence"/>
</dbReference>
<evidence type="ECO:0000313" key="3">
    <source>
        <dbReference type="Proteomes" id="UP000323956"/>
    </source>
</evidence>
<dbReference type="EMBL" id="FTMK01000007">
    <property type="protein sequence ID" value="SIQ39376.1"/>
    <property type="molecule type" value="Genomic_DNA"/>
</dbReference>
<organism evidence="2 3">
    <name type="scientific">Paracoccus thiocyanatus</name>
    <dbReference type="NCBI Taxonomy" id="34006"/>
    <lineage>
        <taxon>Bacteria</taxon>
        <taxon>Pseudomonadati</taxon>
        <taxon>Pseudomonadota</taxon>
        <taxon>Alphaproteobacteria</taxon>
        <taxon>Rhodobacterales</taxon>
        <taxon>Paracoccaceae</taxon>
        <taxon>Paracoccus</taxon>
    </lineage>
</organism>
<protein>
    <submittedName>
        <fullName evidence="2">LydA holin phage, holin superfamily III</fullName>
    </submittedName>
</protein>
<evidence type="ECO:0000313" key="2">
    <source>
        <dbReference type="EMBL" id="SIQ39376.1"/>
    </source>
</evidence>
<name>A0A1N6SEJ0_9RHOB</name>
<dbReference type="OrthoDB" id="7352935at2"/>
<dbReference type="InterPro" id="IPR032126">
    <property type="entry name" value="LydA_holin"/>
</dbReference>
<feature type="transmembrane region" description="Helical" evidence="1">
    <location>
        <begin position="12"/>
        <end position="34"/>
    </location>
</feature>